<dbReference type="Gene3D" id="3.50.50.60">
    <property type="entry name" value="FAD/NAD(P)-binding domain"/>
    <property type="match status" value="2"/>
</dbReference>
<evidence type="ECO:0000256" key="2">
    <source>
        <dbReference type="ARBA" id="ARBA00007532"/>
    </source>
</evidence>
<keyword evidence="3 9" id="KW-0285">Flavoprotein</keyword>
<dbReference type="InterPro" id="IPR001100">
    <property type="entry name" value="Pyr_nuc-diS_OxRdtase"/>
</dbReference>
<dbReference type="PRINTS" id="PR00368">
    <property type="entry name" value="FADPNR"/>
</dbReference>
<evidence type="ECO:0000256" key="5">
    <source>
        <dbReference type="ARBA" id="ARBA00022857"/>
    </source>
</evidence>
<dbReference type="InterPro" id="IPR023753">
    <property type="entry name" value="FAD/NAD-binding_dom"/>
</dbReference>
<keyword evidence="13" id="KW-1185">Reference proteome</keyword>
<dbReference type="InterPro" id="IPR012999">
    <property type="entry name" value="Pyr_OxRdtase_I_AS"/>
</dbReference>
<comment type="caution">
    <text evidence="12">The sequence shown here is derived from an EMBL/GenBank/DDBJ whole genome shotgun (WGS) entry which is preliminary data.</text>
</comment>
<proteinExistence type="inferred from homology"/>
<dbReference type="Pfam" id="PF07992">
    <property type="entry name" value="Pyr_redox_2"/>
    <property type="match status" value="1"/>
</dbReference>
<evidence type="ECO:0000313" key="12">
    <source>
        <dbReference type="EMBL" id="GGH21731.1"/>
    </source>
</evidence>
<gene>
    <name evidence="12" type="ORF">GCM10008013_19800</name>
</gene>
<evidence type="ECO:0000259" key="11">
    <source>
        <dbReference type="Pfam" id="PF07992"/>
    </source>
</evidence>
<evidence type="ECO:0000256" key="4">
    <source>
        <dbReference type="ARBA" id="ARBA00022827"/>
    </source>
</evidence>
<dbReference type="SUPFAM" id="SSF55424">
    <property type="entry name" value="FAD/NAD-linked reductases, dimerisation (C-terminal) domain"/>
    <property type="match status" value="1"/>
</dbReference>
<dbReference type="PRINTS" id="PR00411">
    <property type="entry name" value="PNDRDTASEI"/>
</dbReference>
<dbReference type="InterPro" id="IPR036188">
    <property type="entry name" value="FAD/NAD-bd_sf"/>
</dbReference>
<reference evidence="13" key="1">
    <citation type="journal article" date="2019" name="Int. J. Syst. Evol. Microbiol.">
        <title>The Global Catalogue of Microorganisms (GCM) 10K type strain sequencing project: providing services to taxonomists for standard genome sequencing and annotation.</title>
        <authorList>
            <consortium name="The Broad Institute Genomics Platform"/>
            <consortium name="The Broad Institute Genome Sequencing Center for Infectious Disease"/>
            <person name="Wu L."/>
            <person name="Ma J."/>
        </authorList>
    </citation>
    <scope>NUCLEOTIDE SEQUENCE [LARGE SCALE GENOMIC DNA]</scope>
    <source>
        <strain evidence="13">CGMCC 1.12769</strain>
    </source>
</reference>
<keyword evidence="8 9" id="KW-0676">Redox-active center</keyword>
<comment type="similarity">
    <text evidence="2 9">Belongs to the class-I pyridine nucleotide-disulfide oxidoreductase family.</text>
</comment>
<evidence type="ECO:0000313" key="13">
    <source>
        <dbReference type="Proteomes" id="UP000659344"/>
    </source>
</evidence>
<dbReference type="PANTHER" id="PTHR43014:SF4">
    <property type="entry name" value="PYRIDINE NUCLEOTIDE-DISULFIDE OXIDOREDUCTASE RCLA-RELATED"/>
    <property type="match status" value="1"/>
</dbReference>
<dbReference type="InterPro" id="IPR016156">
    <property type="entry name" value="FAD/NAD-linked_Rdtase_dimer_sf"/>
</dbReference>
<name>A0ABQ1YDT8_9BACL</name>
<dbReference type="PIRSF" id="PIRSF000350">
    <property type="entry name" value="Mercury_reductase_MerA"/>
    <property type="match status" value="1"/>
</dbReference>
<dbReference type="Pfam" id="PF02852">
    <property type="entry name" value="Pyr_redox_dim"/>
    <property type="match status" value="1"/>
</dbReference>
<dbReference type="RefSeq" id="WP_188538190.1">
    <property type="nucleotide sequence ID" value="NZ_BMFT01000001.1"/>
</dbReference>
<dbReference type="PROSITE" id="PS00076">
    <property type="entry name" value="PYRIDINE_REDOX_1"/>
    <property type="match status" value="1"/>
</dbReference>
<evidence type="ECO:0000259" key="10">
    <source>
        <dbReference type="Pfam" id="PF02852"/>
    </source>
</evidence>
<sequence>MKNYDAIIIGFGKAGKTLAADLANHGNKVALIEQSKYMYGGTCINVGCLPTKSLVNSSKISQYKQFKTFEQKSQFYKEAIADKNKLTANLRTKNFDKLNDHPNVVIYTGKASFVSSYEVKVEMEQETIHLFGTQIFINTGSKAIIPDIEGIHDNKRVYLSDSLLDVTKLPARLSIIGGGYIGLEFASIYANFGSKVTVFQDTANFLPREDDELAAEVKQVMMEQGIVFKLGVITTSLSDNGTEAILHYKDAQSGENMQYPADAILLATGRKPNTEELNLAAARIVTTPKGAVKVDELLRTNIPNIWAMGDVVGGLQFTYVSLDDYRIVREQLLGNGERSTDKRNIPYSVFIDPAFSRVGLSEKEAKEQGFDVKVAKLSVAAIPKAQVIQEPKGMLKAVIDGKTDQILGVTLFCPESYEMINIVKIAMDAGLPYTFLKNQIFTHPTFSEALNDLFGAIQ</sequence>
<evidence type="ECO:0000256" key="9">
    <source>
        <dbReference type="RuleBase" id="RU003691"/>
    </source>
</evidence>
<keyword evidence="7" id="KW-1015">Disulfide bond</keyword>
<evidence type="ECO:0000256" key="6">
    <source>
        <dbReference type="ARBA" id="ARBA00023002"/>
    </source>
</evidence>
<evidence type="ECO:0000256" key="7">
    <source>
        <dbReference type="ARBA" id="ARBA00023157"/>
    </source>
</evidence>
<evidence type="ECO:0000256" key="8">
    <source>
        <dbReference type="ARBA" id="ARBA00023284"/>
    </source>
</evidence>
<dbReference type="SUPFAM" id="SSF51905">
    <property type="entry name" value="FAD/NAD(P)-binding domain"/>
    <property type="match status" value="1"/>
</dbReference>
<comment type="cofactor">
    <cofactor evidence="1">
        <name>FAD</name>
        <dbReference type="ChEBI" id="CHEBI:57692"/>
    </cofactor>
</comment>
<dbReference type="InterPro" id="IPR004099">
    <property type="entry name" value="Pyr_nucl-diS_OxRdtase_dimer"/>
</dbReference>
<evidence type="ECO:0000256" key="3">
    <source>
        <dbReference type="ARBA" id="ARBA00022630"/>
    </source>
</evidence>
<dbReference type="Gene3D" id="3.30.390.30">
    <property type="match status" value="1"/>
</dbReference>
<keyword evidence="4 9" id="KW-0274">FAD</keyword>
<dbReference type="EMBL" id="BMFT01000001">
    <property type="protein sequence ID" value="GGH21731.1"/>
    <property type="molecule type" value="Genomic_DNA"/>
</dbReference>
<organism evidence="12 13">
    <name type="scientific">Paenibacillus segetis</name>
    <dbReference type="NCBI Taxonomy" id="1325360"/>
    <lineage>
        <taxon>Bacteria</taxon>
        <taxon>Bacillati</taxon>
        <taxon>Bacillota</taxon>
        <taxon>Bacilli</taxon>
        <taxon>Bacillales</taxon>
        <taxon>Paenibacillaceae</taxon>
        <taxon>Paenibacillus</taxon>
    </lineage>
</organism>
<protein>
    <submittedName>
        <fullName evidence="12">Pyridine nucleotide-disulfide oxidoreductase</fullName>
    </submittedName>
</protein>
<feature type="domain" description="Pyridine nucleotide-disulphide oxidoreductase dimerisation" evidence="10">
    <location>
        <begin position="345"/>
        <end position="452"/>
    </location>
</feature>
<feature type="domain" description="FAD/NAD(P)-binding" evidence="11">
    <location>
        <begin position="4"/>
        <end position="321"/>
    </location>
</feature>
<dbReference type="PANTHER" id="PTHR43014">
    <property type="entry name" value="MERCURIC REDUCTASE"/>
    <property type="match status" value="1"/>
</dbReference>
<keyword evidence="5" id="KW-0521">NADP</keyword>
<keyword evidence="6 9" id="KW-0560">Oxidoreductase</keyword>
<accession>A0ABQ1YDT8</accession>
<evidence type="ECO:0000256" key="1">
    <source>
        <dbReference type="ARBA" id="ARBA00001974"/>
    </source>
</evidence>
<dbReference type="Proteomes" id="UP000659344">
    <property type="component" value="Unassembled WGS sequence"/>
</dbReference>